<dbReference type="EMBL" id="KZ506090">
    <property type="protein sequence ID" value="PKU41657.1"/>
    <property type="molecule type" value="Genomic_DNA"/>
</dbReference>
<evidence type="ECO:0000313" key="3">
    <source>
        <dbReference type="Proteomes" id="UP000233556"/>
    </source>
</evidence>
<dbReference type="AlphaFoldDB" id="A0A2I0U6G9"/>
<accession>A0A2I0U6G9</accession>
<sequence length="207" mass="23278">MYSLQRCAAYRGLISGMSPKDYQLIQSTDYYPLLLFYVGTSDTVRSSLRSVKKNYRVLGVMVRNSGAQVVLPSILPVKGKGFERTSQICRVNKWLQGWCHRHGFGYLDHGTHFEKPGVLGADEVHLSEKEKSIFVDRLPKLVKRSLQFLGEGNLNPSQSAEFSASAIKWSEPGEGSQVSRRAPSSGAMYPNKEEVRQKNQEACMEEQ</sequence>
<reference evidence="3" key="2">
    <citation type="submission" date="2017-12" db="EMBL/GenBank/DDBJ databases">
        <title>Genome sequence of the Bar-tailed Godwit (Limosa lapponica baueri).</title>
        <authorList>
            <person name="Lima N.C.B."/>
            <person name="Parody-Merino A.M."/>
            <person name="Battley P.F."/>
            <person name="Fidler A.E."/>
            <person name="Prosdocimi F."/>
        </authorList>
    </citation>
    <scope>NUCLEOTIDE SEQUENCE [LARGE SCALE GENOMIC DNA]</scope>
</reference>
<name>A0A2I0U6G9_LIMLA</name>
<feature type="region of interest" description="Disordered" evidence="1">
    <location>
        <begin position="156"/>
        <end position="207"/>
    </location>
</feature>
<organism evidence="2 3">
    <name type="scientific">Limosa lapponica baueri</name>
    <dbReference type="NCBI Taxonomy" id="1758121"/>
    <lineage>
        <taxon>Eukaryota</taxon>
        <taxon>Metazoa</taxon>
        <taxon>Chordata</taxon>
        <taxon>Craniata</taxon>
        <taxon>Vertebrata</taxon>
        <taxon>Euteleostomi</taxon>
        <taxon>Archelosauria</taxon>
        <taxon>Archosauria</taxon>
        <taxon>Dinosauria</taxon>
        <taxon>Saurischia</taxon>
        <taxon>Theropoda</taxon>
        <taxon>Coelurosauria</taxon>
        <taxon>Aves</taxon>
        <taxon>Neognathae</taxon>
        <taxon>Neoaves</taxon>
        <taxon>Charadriiformes</taxon>
        <taxon>Scolopacidae</taxon>
        <taxon>Limosa</taxon>
    </lineage>
</organism>
<keyword evidence="3" id="KW-1185">Reference proteome</keyword>
<reference evidence="3" key="1">
    <citation type="submission" date="2017-11" db="EMBL/GenBank/DDBJ databases">
        <authorList>
            <person name="Lima N.C."/>
            <person name="Parody-Merino A.M."/>
            <person name="Battley P.F."/>
            <person name="Fidler A.E."/>
            <person name="Prosdocimi F."/>
        </authorList>
    </citation>
    <scope>NUCLEOTIDE SEQUENCE [LARGE SCALE GENOMIC DNA]</scope>
</reference>
<proteinExistence type="predicted"/>
<gene>
    <name evidence="2" type="ORF">llap_8032</name>
</gene>
<dbReference type="SUPFAM" id="SSF52266">
    <property type="entry name" value="SGNH hydrolase"/>
    <property type="match status" value="1"/>
</dbReference>
<protein>
    <submittedName>
        <fullName evidence="2">Uncharacterized protein</fullName>
    </submittedName>
</protein>
<dbReference type="Gene3D" id="3.40.50.12700">
    <property type="match status" value="1"/>
</dbReference>
<dbReference type="OrthoDB" id="5804959at2759"/>
<dbReference type="Proteomes" id="UP000233556">
    <property type="component" value="Unassembled WGS sequence"/>
</dbReference>
<evidence type="ECO:0000313" key="2">
    <source>
        <dbReference type="EMBL" id="PKU41657.1"/>
    </source>
</evidence>
<evidence type="ECO:0000256" key="1">
    <source>
        <dbReference type="SAM" id="MobiDB-lite"/>
    </source>
</evidence>